<keyword evidence="3 7" id="KW-1003">Cell membrane</keyword>
<gene>
    <name evidence="9" type="ORF">GCM10023147_52010</name>
</gene>
<reference evidence="10" key="1">
    <citation type="journal article" date="2019" name="Int. J. Syst. Evol. Microbiol.">
        <title>The Global Catalogue of Microorganisms (GCM) 10K type strain sequencing project: providing services to taxonomists for standard genome sequencing and annotation.</title>
        <authorList>
            <consortium name="The Broad Institute Genomics Platform"/>
            <consortium name="The Broad Institute Genome Sequencing Center for Infectious Disease"/>
            <person name="Wu L."/>
            <person name="Ma J."/>
        </authorList>
    </citation>
    <scope>NUCLEOTIDE SEQUENCE [LARGE SCALE GENOMIC DNA]</scope>
    <source>
        <strain evidence="10">JCM 17688</strain>
    </source>
</reference>
<dbReference type="RefSeq" id="WP_345001895.1">
    <property type="nucleotide sequence ID" value="NZ_BAABFR010000197.1"/>
</dbReference>
<accession>A0ABP8KIK4</accession>
<dbReference type="EMBL" id="BAABFR010000197">
    <property type="protein sequence ID" value="GAA4407956.1"/>
    <property type="molecule type" value="Genomic_DNA"/>
</dbReference>
<dbReference type="InterPro" id="IPR032816">
    <property type="entry name" value="VTT_dom"/>
</dbReference>
<proteinExistence type="inferred from homology"/>
<evidence type="ECO:0000313" key="10">
    <source>
        <dbReference type="Proteomes" id="UP001500635"/>
    </source>
</evidence>
<comment type="similarity">
    <text evidence="2 7">Belongs to the DedA family.</text>
</comment>
<dbReference type="Proteomes" id="UP001500635">
    <property type="component" value="Unassembled WGS sequence"/>
</dbReference>
<evidence type="ECO:0000259" key="8">
    <source>
        <dbReference type="Pfam" id="PF09335"/>
    </source>
</evidence>
<keyword evidence="5 7" id="KW-1133">Transmembrane helix</keyword>
<feature type="transmembrane region" description="Helical" evidence="7">
    <location>
        <begin position="55"/>
        <end position="78"/>
    </location>
</feature>
<evidence type="ECO:0000256" key="3">
    <source>
        <dbReference type="ARBA" id="ARBA00022475"/>
    </source>
</evidence>
<evidence type="ECO:0000256" key="4">
    <source>
        <dbReference type="ARBA" id="ARBA00022692"/>
    </source>
</evidence>
<organism evidence="9 10">
    <name type="scientific">Tsukamurella soli</name>
    <dbReference type="NCBI Taxonomy" id="644556"/>
    <lineage>
        <taxon>Bacteria</taxon>
        <taxon>Bacillati</taxon>
        <taxon>Actinomycetota</taxon>
        <taxon>Actinomycetes</taxon>
        <taxon>Mycobacteriales</taxon>
        <taxon>Tsukamurellaceae</taxon>
        <taxon>Tsukamurella</taxon>
    </lineage>
</organism>
<evidence type="ECO:0000256" key="5">
    <source>
        <dbReference type="ARBA" id="ARBA00022989"/>
    </source>
</evidence>
<protein>
    <submittedName>
        <fullName evidence="9">DedA family protein</fullName>
    </submittedName>
</protein>
<keyword evidence="10" id="KW-1185">Reference proteome</keyword>
<feature type="transmembrane region" description="Helical" evidence="7">
    <location>
        <begin position="12"/>
        <end position="43"/>
    </location>
</feature>
<comment type="caution">
    <text evidence="9">The sequence shown here is derived from an EMBL/GenBank/DDBJ whole genome shotgun (WGS) entry which is preliminary data.</text>
</comment>
<comment type="subcellular location">
    <subcellularLocation>
        <location evidence="1 7">Cell membrane</location>
        <topology evidence="1 7">Multi-pass membrane protein</topology>
    </subcellularLocation>
</comment>
<dbReference type="PANTHER" id="PTHR30353:SF15">
    <property type="entry name" value="INNER MEMBRANE PROTEIN YABI"/>
    <property type="match status" value="1"/>
</dbReference>
<sequence>MIDNFLTHVPIWLVYVLTAAVVGVESLGIPIPGEVVLVAAAVMSSKHELAVSPHAVAICGVVGACVGDGIGFLVGHRWGTKLFDKLSKWFPHHVNDDVIAYAEHVFARYGMVAVFFGRFVALLRIFAGPLAGSLRMPAHRFFAANIAGGICWAGGTVYLVYYLGVAAEKWLKNFSYVGLGLALVFAVFASTVLRRTMNRKVAEFAEQRRITDGTAQDA</sequence>
<dbReference type="InterPro" id="IPR032818">
    <property type="entry name" value="DedA-like"/>
</dbReference>
<evidence type="ECO:0000256" key="7">
    <source>
        <dbReference type="RuleBase" id="RU367016"/>
    </source>
</evidence>
<evidence type="ECO:0000256" key="1">
    <source>
        <dbReference type="ARBA" id="ARBA00004651"/>
    </source>
</evidence>
<evidence type="ECO:0000313" key="9">
    <source>
        <dbReference type="EMBL" id="GAA4407956.1"/>
    </source>
</evidence>
<keyword evidence="4 7" id="KW-0812">Transmembrane</keyword>
<evidence type="ECO:0000256" key="6">
    <source>
        <dbReference type="ARBA" id="ARBA00023136"/>
    </source>
</evidence>
<evidence type="ECO:0000256" key="2">
    <source>
        <dbReference type="ARBA" id="ARBA00010792"/>
    </source>
</evidence>
<keyword evidence="6 7" id="KW-0472">Membrane</keyword>
<feature type="transmembrane region" description="Helical" evidence="7">
    <location>
        <begin position="174"/>
        <end position="193"/>
    </location>
</feature>
<feature type="domain" description="VTT" evidence="8">
    <location>
        <begin position="31"/>
        <end position="161"/>
    </location>
</feature>
<feature type="transmembrane region" description="Helical" evidence="7">
    <location>
        <begin position="98"/>
        <end position="121"/>
    </location>
</feature>
<dbReference type="PANTHER" id="PTHR30353">
    <property type="entry name" value="INNER MEMBRANE PROTEIN DEDA-RELATED"/>
    <property type="match status" value="1"/>
</dbReference>
<name>A0ABP8KIK4_9ACTN</name>
<dbReference type="Pfam" id="PF09335">
    <property type="entry name" value="VTT_dom"/>
    <property type="match status" value="1"/>
</dbReference>
<feature type="transmembrane region" description="Helical" evidence="7">
    <location>
        <begin position="142"/>
        <end position="162"/>
    </location>
</feature>